<dbReference type="HAMAP" id="MF_01161">
    <property type="entry name" value="tRNA_Ile_lys_synt"/>
    <property type="match status" value="1"/>
</dbReference>
<dbReference type="PANTHER" id="PTHR43033:SF1">
    <property type="entry name" value="TRNA(ILE)-LYSIDINE SYNTHASE-RELATED"/>
    <property type="match status" value="1"/>
</dbReference>
<dbReference type="EMBL" id="JADIKG010000013">
    <property type="protein sequence ID" value="MFK2875457.1"/>
    <property type="molecule type" value="Genomic_DNA"/>
</dbReference>
<dbReference type="InterPro" id="IPR012795">
    <property type="entry name" value="tRNA_Ile_lys_synt_N"/>
</dbReference>
<evidence type="ECO:0000256" key="5">
    <source>
        <dbReference type="ARBA" id="ARBA00022741"/>
    </source>
</evidence>
<dbReference type="InterPro" id="IPR011063">
    <property type="entry name" value="TilS/TtcA_N"/>
</dbReference>
<dbReference type="InterPro" id="IPR012094">
    <property type="entry name" value="tRNA_Ile_lys_synt"/>
</dbReference>
<dbReference type="PANTHER" id="PTHR43033">
    <property type="entry name" value="TRNA(ILE)-LYSIDINE SYNTHASE-RELATED"/>
    <property type="match status" value="1"/>
</dbReference>
<dbReference type="Pfam" id="PF11734">
    <property type="entry name" value="TilS_C"/>
    <property type="match status" value="1"/>
</dbReference>
<name>A0ABW8IZK1_9GAMM</name>
<comment type="caution">
    <text evidence="10">The sequence shown here is derived from an EMBL/GenBank/DDBJ whole genome shotgun (WGS) entry which is preliminary data.</text>
</comment>
<keyword evidence="2 8" id="KW-0963">Cytoplasm</keyword>
<evidence type="ECO:0000259" key="9">
    <source>
        <dbReference type="SMART" id="SM00977"/>
    </source>
</evidence>
<dbReference type="Gene3D" id="1.20.59.20">
    <property type="match status" value="1"/>
</dbReference>
<gene>
    <name evidence="8 10" type="primary">tilS</name>
    <name evidence="10" type="ORF">ISP13_18155</name>
</gene>
<dbReference type="Pfam" id="PF09179">
    <property type="entry name" value="TilS"/>
    <property type="match status" value="1"/>
</dbReference>
<protein>
    <recommendedName>
        <fullName evidence="8">tRNA(Ile)-lysidine synthase</fullName>
        <ecNumber evidence="8">6.3.4.19</ecNumber>
    </recommendedName>
    <alternativeName>
        <fullName evidence="8">tRNA(Ile)-2-lysyl-cytidine synthase</fullName>
    </alternativeName>
    <alternativeName>
        <fullName evidence="8">tRNA(Ile)-lysidine synthetase</fullName>
    </alternativeName>
</protein>
<comment type="function">
    <text evidence="8">Ligates lysine onto the cytidine present at position 34 of the AUA codon-specific tRNA(Ile) that contains the anticodon CAU, in an ATP-dependent manner. Cytidine is converted to lysidine, thus changing the amino acid specificity of the tRNA from methionine to isoleucine.</text>
</comment>
<evidence type="ECO:0000256" key="6">
    <source>
        <dbReference type="ARBA" id="ARBA00022840"/>
    </source>
</evidence>
<comment type="domain">
    <text evidence="8">The N-terminal region contains the highly conserved SGGXDS motif, predicted to be a P-loop motif involved in ATP binding.</text>
</comment>
<evidence type="ECO:0000256" key="4">
    <source>
        <dbReference type="ARBA" id="ARBA00022694"/>
    </source>
</evidence>
<dbReference type="Pfam" id="PF01171">
    <property type="entry name" value="ATP_bind_3"/>
    <property type="match status" value="1"/>
</dbReference>
<dbReference type="InterPro" id="IPR014729">
    <property type="entry name" value="Rossmann-like_a/b/a_fold"/>
</dbReference>
<keyword evidence="11" id="KW-1185">Reference proteome</keyword>
<dbReference type="EC" id="6.3.4.19" evidence="8"/>
<dbReference type="SUPFAM" id="SSF52402">
    <property type="entry name" value="Adenine nucleotide alpha hydrolases-like"/>
    <property type="match status" value="1"/>
</dbReference>
<evidence type="ECO:0000313" key="11">
    <source>
        <dbReference type="Proteomes" id="UP001620405"/>
    </source>
</evidence>
<proteinExistence type="inferred from homology"/>
<keyword evidence="6 8" id="KW-0067">ATP-binding</keyword>
<dbReference type="NCBIfam" id="TIGR02432">
    <property type="entry name" value="lysidine_TilS_N"/>
    <property type="match status" value="1"/>
</dbReference>
<dbReference type="NCBIfam" id="TIGR02433">
    <property type="entry name" value="lysidine_TilS_C"/>
    <property type="match status" value="1"/>
</dbReference>
<keyword evidence="3 8" id="KW-0436">Ligase</keyword>
<reference evidence="10 11" key="1">
    <citation type="submission" date="2020-10" db="EMBL/GenBank/DDBJ databases">
        <title>Phylogeny of dyella-like bacteria.</title>
        <authorList>
            <person name="Fu J."/>
        </authorList>
    </citation>
    <scope>NUCLEOTIDE SEQUENCE [LARGE SCALE GENOMIC DNA]</scope>
    <source>
        <strain evidence="10 11">DHOB07</strain>
    </source>
</reference>
<dbReference type="InterPro" id="IPR015262">
    <property type="entry name" value="tRNA_Ile_lys_synt_subst-bd"/>
</dbReference>
<dbReference type="CDD" id="cd01992">
    <property type="entry name" value="TilS_N"/>
    <property type="match status" value="1"/>
</dbReference>
<evidence type="ECO:0000256" key="1">
    <source>
        <dbReference type="ARBA" id="ARBA00004496"/>
    </source>
</evidence>
<dbReference type="GO" id="GO:0032267">
    <property type="term" value="F:tRNA(Ile)-lysidine synthase activity"/>
    <property type="evidence" value="ECO:0007669"/>
    <property type="project" value="UniProtKB-EC"/>
</dbReference>
<comment type="subcellular location">
    <subcellularLocation>
        <location evidence="1 8">Cytoplasm</location>
    </subcellularLocation>
</comment>
<keyword evidence="5 8" id="KW-0547">Nucleotide-binding</keyword>
<dbReference type="Gene3D" id="3.40.50.620">
    <property type="entry name" value="HUPs"/>
    <property type="match status" value="1"/>
</dbReference>
<comment type="catalytic activity">
    <reaction evidence="7 8">
        <text>cytidine(34) in tRNA(Ile2) + L-lysine + ATP = lysidine(34) in tRNA(Ile2) + AMP + diphosphate + H(+)</text>
        <dbReference type="Rhea" id="RHEA:43744"/>
        <dbReference type="Rhea" id="RHEA-COMP:10625"/>
        <dbReference type="Rhea" id="RHEA-COMP:10670"/>
        <dbReference type="ChEBI" id="CHEBI:15378"/>
        <dbReference type="ChEBI" id="CHEBI:30616"/>
        <dbReference type="ChEBI" id="CHEBI:32551"/>
        <dbReference type="ChEBI" id="CHEBI:33019"/>
        <dbReference type="ChEBI" id="CHEBI:82748"/>
        <dbReference type="ChEBI" id="CHEBI:83665"/>
        <dbReference type="ChEBI" id="CHEBI:456215"/>
        <dbReference type="EC" id="6.3.4.19"/>
    </reaction>
</comment>
<feature type="binding site" evidence="8">
    <location>
        <begin position="38"/>
        <end position="43"/>
    </location>
    <ligand>
        <name>ATP</name>
        <dbReference type="ChEBI" id="CHEBI:30616"/>
    </ligand>
</feature>
<dbReference type="SMART" id="SM00977">
    <property type="entry name" value="TilS_C"/>
    <property type="match status" value="1"/>
</dbReference>
<evidence type="ECO:0000256" key="3">
    <source>
        <dbReference type="ARBA" id="ARBA00022598"/>
    </source>
</evidence>
<evidence type="ECO:0000256" key="2">
    <source>
        <dbReference type="ARBA" id="ARBA00022490"/>
    </source>
</evidence>
<comment type="similarity">
    <text evidence="8">Belongs to the tRNA(Ile)-lysidine synthase family.</text>
</comment>
<keyword evidence="4 8" id="KW-0819">tRNA processing</keyword>
<evidence type="ECO:0000256" key="7">
    <source>
        <dbReference type="ARBA" id="ARBA00048539"/>
    </source>
</evidence>
<dbReference type="SUPFAM" id="SSF56037">
    <property type="entry name" value="PheT/TilS domain"/>
    <property type="match status" value="1"/>
</dbReference>
<organism evidence="10 11">
    <name type="scientific">Dyella lipolytica</name>
    <dbReference type="NCBI Taxonomy" id="1867835"/>
    <lineage>
        <taxon>Bacteria</taxon>
        <taxon>Pseudomonadati</taxon>
        <taxon>Pseudomonadota</taxon>
        <taxon>Gammaproteobacteria</taxon>
        <taxon>Lysobacterales</taxon>
        <taxon>Rhodanobacteraceae</taxon>
        <taxon>Dyella</taxon>
    </lineage>
</organism>
<evidence type="ECO:0000256" key="8">
    <source>
        <dbReference type="HAMAP-Rule" id="MF_01161"/>
    </source>
</evidence>
<dbReference type="SUPFAM" id="SSF82829">
    <property type="entry name" value="MesJ substrate recognition domain-like"/>
    <property type="match status" value="1"/>
</dbReference>
<accession>A0ABW8IZK1</accession>
<dbReference type="Proteomes" id="UP001620405">
    <property type="component" value="Unassembled WGS sequence"/>
</dbReference>
<sequence>MCATGKSRRRVNNNVPLLETLQLALRTQQPGALCVAYSGGPDSTALLHALASLPEAHARGLRALHVDHGLHTESARWAAHCRAFCATLGVACDVRLAKVDRLAGIGLEAAARHARYAIFAEHLHANECLLLGHHQDDQVETVLLKLLRGAGPEGLGGMRAQRPLGRGMLWRPLLTLPRQVLCDYVDVHQLPCIHDPSNDDTRLARNHLRHDILPRLKAHWPQAVVSITHSALLCRAAADTLQQDWLVALEVLRDDTTNSLDACGWLALPSALRDPLLAHWLHAQGLPAPTTAQRQQIERQCTAQDGQLPCIQWPGAEVHVWKHRLWAMAPRRAAQTHAELQWQGEALQLPDGGLLTLEPTAQLPVMLNVRWRGGGERIKPTGDRYTRDLRSLFQTGAIPPWQRDACPLLYEGDELIAVADRWLSARAEAIFSEAEAQPCWMPGR</sequence>
<dbReference type="InterPro" id="IPR012796">
    <property type="entry name" value="Lysidine-tRNA-synth_C"/>
</dbReference>
<evidence type="ECO:0000313" key="10">
    <source>
        <dbReference type="EMBL" id="MFK2875457.1"/>
    </source>
</evidence>
<feature type="domain" description="Lysidine-tRNA(Ile) synthetase C-terminal" evidence="9">
    <location>
        <begin position="367"/>
        <end position="440"/>
    </location>
</feature>